<evidence type="ECO:0000313" key="1">
    <source>
        <dbReference type="EMBL" id="KAJ8627532.1"/>
    </source>
</evidence>
<organism evidence="1 2">
    <name type="scientific">Persea americana</name>
    <name type="common">Avocado</name>
    <dbReference type="NCBI Taxonomy" id="3435"/>
    <lineage>
        <taxon>Eukaryota</taxon>
        <taxon>Viridiplantae</taxon>
        <taxon>Streptophyta</taxon>
        <taxon>Embryophyta</taxon>
        <taxon>Tracheophyta</taxon>
        <taxon>Spermatophyta</taxon>
        <taxon>Magnoliopsida</taxon>
        <taxon>Magnoliidae</taxon>
        <taxon>Laurales</taxon>
        <taxon>Lauraceae</taxon>
        <taxon>Persea</taxon>
    </lineage>
</organism>
<keyword evidence="2" id="KW-1185">Reference proteome</keyword>
<accession>A0ACC2L2E3</accession>
<protein>
    <submittedName>
        <fullName evidence="1">Uncharacterized protein</fullName>
    </submittedName>
</protein>
<dbReference type="Proteomes" id="UP001234297">
    <property type="component" value="Chromosome 6"/>
</dbReference>
<dbReference type="EMBL" id="CM056814">
    <property type="protein sequence ID" value="KAJ8627532.1"/>
    <property type="molecule type" value="Genomic_DNA"/>
</dbReference>
<comment type="caution">
    <text evidence="1">The sequence shown here is derived from an EMBL/GenBank/DDBJ whole genome shotgun (WGS) entry which is preliminary data.</text>
</comment>
<proteinExistence type="predicted"/>
<name>A0ACC2L2E3_PERAE</name>
<sequence length="98" mass="10537">MVNPNQITCPPWRNPGPLLTETLPVLCLLQLFPAPTPAPTPKDSSLYNIFGFRLLSPILGILAHDVTIAQSSTSLSTKNPSPATSPTSPKPHLLMVVR</sequence>
<evidence type="ECO:0000313" key="2">
    <source>
        <dbReference type="Proteomes" id="UP001234297"/>
    </source>
</evidence>
<reference evidence="1 2" key="1">
    <citation type="journal article" date="2022" name="Hortic Res">
        <title>A haplotype resolved chromosomal level avocado genome allows analysis of novel avocado genes.</title>
        <authorList>
            <person name="Nath O."/>
            <person name="Fletcher S.J."/>
            <person name="Hayward A."/>
            <person name="Shaw L.M."/>
            <person name="Masouleh A.K."/>
            <person name="Furtado A."/>
            <person name="Henry R.J."/>
            <person name="Mitter N."/>
        </authorList>
    </citation>
    <scope>NUCLEOTIDE SEQUENCE [LARGE SCALE GENOMIC DNA]</scope>
    <source>
        <strain evidence="2">cv. Hass</strain>
    </source>
</reference>
<gene>
    <name evidence="1" type="ORF">MRB53_020839</name>
</gene>